<dbReference type="InterPro" id="IPR012696">
    <property type="entry name" value="PhnM"/>
</dbReference>
<sequence>MADVVLTNARIILPRTVLHGHLVLRDGLIAEIGDGRVAGLDMGGDYLGPGLVELHTDNLERHIHPRPGVDWPHDAAILAHDGELAANGITTVFDAMRIGSIDGQSGYGRYARGLSRELAAVRKAGLLRISHHLHLRAEICSETLIDELAAFDAEDRVGLVSLMDHTPGQRQFRDLGAMRRHVRGKRGIDDATFDAYARHKIALSERLGQAHQAAALDFARRVGAVMASHDDTTPEQVAQSAAHGITLAEFPTTAEAARACRVHGQSIIMGAPNLIRGASHSGNVGAGDLAAQDLLDIVSSDYVPAALLASAIRLSGIWNDLPRAIATVTATPARAAGLDDRGRIAPGLRADLIRFALPSRAPVMRETWVEGRRVA</sequence>
<dbReference type="KEGG" id="paro:CUV01_11425"/>
<accession>A0A2K9EQG5</accession>
<protein>
    <submittedName>
        <fullName evidence="1">Phosphonate metabolism protein PhnM</fullName>
    </submittedName>
</protein>
<dbReference type="NCBIfam" id="NF011987">
    <property type="entry name" value="PRK15446.2-3"/>
    <property type="match status" value="1"/>
</dbReference>
<gene>
    <name evidence="1" type="ORF">CUV01_11425</name>
</gene>
<dbReference type="PANTHER" id="PTHR43135">
    <property type="entry name" value="ALPHA-D-RIBOSE 1-METHYLPHOSPHONATE 5-TRIPHOSPHATE DIPHOSPHATASE"/>
    <property type="match status" value="1"/>
</dbReference>
<dbReference type="PANTHER" id="PTHR43135:SF3">
    <property type="entry name" value="ALPHA-D-RIBOSE 1-METHYLPHOSPHONATE 5-TRIPHOSPHATE DIPHOSPHATASE"/>
    <property type="match status" value="1"/>
</dbReference>
<dbReference type="SUPFAM" id="SSF51338">
    <property type="entry name" value="Composite domain of metallo-dependent hydrolases"/>
    <property type="match status" value="1"/>
</dbReference>
<keyword evidence="2" id="KW-1185">Reference proteome</keyword>
<organism evidence="1 2">
    <name type="scientific">Paracoccus tegillarcae</name>
    <dbReference type="NCBI Taxonomy" id="1529068"/>
    <lineage>
        <taxon>Bacteria</taxon>
        <taxon>Pseudomonadati</taxon>
        <taxon>Pseudomonadota</taxon>
        <taxon>Alphaproteobacteria</taxon>
        <taxon>Rhodobacterales</taxon>
        <taxon>Paracoccaceae</taxon>
        <taxon>Paracoccus</taxon>
    </lineage>
</organism>
<dbReference type="NCBIfam" id="NF011984">
    <property type="entry name" value="PRK15446.1-5"/>
    <property type="match status" value="1"/>
</dbReference>
<dbReference type="InterPro" id="IPR011059">
    <property type="entry name" value="Metal-dep_hydrolase_composite"/>
</dbReference>
<dbReference type="PIRSF" id="PIRSF038971">
    <property type="entry name" value="PhnM"/>
    <property type="match status" value="1"/>
</dbReference>
<reference evidence="1 2" key="1">
    <citation type="submission" date="2017-12" db="EMBL/GenBank/DDBJ databases">
        <authorList>
            <person name="Hurst M.R.H."/>
        </authorList>
    </citation>
    <scope>NUCLEOTIDE SEQUENCE [LARGE SCALE GENOMIC DNA]</scope>
    <source>
        <strain evidence="1 2">BM15</strain>
    </source>
</reference>
<proteinExistence type="predicted"/>
<dbReference type="Proteomes" id="UP000233742">
    <property type="component" value="Chromosome"/>
</dbReference>
<dbReference type="GO" id="GO:0016810">
    <property type="term" value="F:hydrolase activity, acting on carbon-nitrogen (but not peptide) bonds"/>
    <property type="evidence" value="ECO:0007669"/>
    <property type="project" value="InterPro"/>
</dbReference>
<evidence type="ECO:0000313" key="2">
    <source>
        <dbReference type="Proteomes" id="UP000233742"/>
    </source>
</evidence>
<dbReference type="NCBIfam" id="TIGR02318">
    <property type="entry name" value="phosphono_phnM"/>
    <property type="match status" value="1"/>
</dbReference>
<dbReference type="EMBL" id="CP025408">
    <property type="protein sequence ID" value="AUH33915.1"/>
    <property type="molecule type" value="Genomic_DNA"/>
</dbReference>
<name>A0A2K9EQG5_9RHOB</name>
<dbReference type="Gene3D" id="3.20.20.140">
    <property type="entry name" value="Metal-dependent hydrolases"/>
    <property type="match status" value="1"/>
</dbReference>
<dbReference type="InterPro" id="IPR032466">
    <property type="entry name" value="Metal_Hydrolase"/>
</dbReference>
<dbReference type="InterPro" id="IPR051781">
    <property type="entry name" value="Metallo-dep_Hydrolase"/>
</dbReference>
<dbReference type="NCBIfam" id="NF011990">
    <property type="entry name" value="PRK15446.2-6"/>
    <property type="match status" value="1"/>
</dbReference>
<dbReference type="Gene3D" id="2.30.40.10">
    <property type="entry name" value="Urease, subunit C, domain 1"/>
    <property type="match status" value="1"/>
</dbReference>
<dbReference type="OrthoDB" id="9785413at2"/>
<dbReference type="GO" id="GO:0019700">
    <property type="term" value="P:organic phosphonate catabolic process"/>
    <property type="evidence" value="ECO:0007669"/>
    <property type="project" value="InterPro"/>
</dbReference>
<dbReference type="RefSeq" id="WP_101460580.1">
    <property type="nucleotide sequence ID" value="NZ_CP025408.1"/>
</dbReference>
<evidence type="ECO:0000313" key="1">
    <source>
        <dbReference type="EMBL" id="AUH33915.1"/>
    </source>
</evidence>
<dbReference type="SUPFAM" id="SSF51556">
    <property type="entry name" value="Metallo-dependent hydrolases"/>
    <property type="match status" value="1"/>
</dbReference>
<dbReference type="AlphaFoldDB" id="A0A2K9EQG5"/>